<sequence length="363" mass="41420">MRRGIIVEKNKKFVTLLTPDGQFLKAKKTEEDYEIGQEITFPAETRMSRRRAGFFDLLALRPLKAGVFSIAAIMLLAFMIIPDALNNKAYAYMTIDINPSFELTLNKNCEVVDLVPLNQDGKDLLDSIKNWENSDFKEIVSEIVEDSDKQGYVKESKEVLITTVYENNEDDTYKATVKSEIDDVAKKYEEQNYKMEAVESDLDTRAKAKKEGVSTGRYIRTHKKESQDPKPEAEQEEAEKDGQNQEDAEKTEKDKAVKEEDQTEQNTDDEDSDTEDQPNADKSSGQDQNESDHDTKKEEETNTPKNQNPQEKYHNDKNGQQPEKGNSKNGSGRESQQNKPPMQKEKKPSDQRNQEYPPSSPGE</sequence>
<evidence type="ECO:0000256" key="4">
    <source>
        <dbReference type="ARBA" id="ARBA00022989"/>
    </source>
</evidence>
<feature type="transmembrane region" description="Helical" evidence="7">
    <location>
        <begin position="58"/>
        <end position="81"/>
    </location>
</feature>
<dbReference type="PROSITE" id="PS51849">
    <property type="entry name" value="RSGI_N"/>
    <property type="match status" value="1"/>
</dbReference>
<comment type="subcellular location">
    <subcellularLocation>
        <location evidence="1">Cell membrane</location>
        <topology evidence="1">Single-pass membrane protein</topology>
    </subcellularLocation>
</comment>
<dbReference type="Pfam" id="PF23750">
    <property type="entry name" value="RsgI_M"/>
    <property type="match status" value="1"/>
</dbReference>
<gene>
    <name evidence="9" type="ORF">AB447_223545</name>
    <name evidence="10" type="ORF">P8828_19825</name>
</gene>
<evidence type="ECO:0000256" key="7">
    <source>
        <dbReference type="SAM" id="Phobius"/>
    </source>
</evidence>
<proteinExistence type="predicted"/>
<dbReference type="EMBL" id="LECW02000036">
    <property type="protein sequence ID" value="KRT91424.1"/>
    <property type="molecule type" value="Genomic_DNA"/>
</dbReference>
<dbReference type="GO" id="GO:0005886">
    <property type="term" value="C:plasma membrane"/>
    <property type="evidence" value="ECO:0007669"/>
    <property type="project" value="UniProtKB-SubCell"/>
</dbReference>
<name>A0A0T6BLA7_9BACI</name>
<keyword evidence="2" id="KW-1003">Cell membrane</keyword>
<accession>A0A0T6BLA7</accession>
<evidence type="ECO:0000256" key="1">
    <source>
        <dbReference type="ARBA" id="ARBA00004162"/>
    </source>
</evidence>
<dbReference type="RefSeq" id="WP_048354385.1">
    <property type="nucleotide sequence ID" value="NZ_CP023481.1"/>
</dbReference>
<evidence type="ECO:0000256" key="6">
    <source>
        <dbReference type="SAM" id="MobiDB-lite"/>
    </source>
</evidence>
<evidence type="ECO:0000313" key="10">
    <source>
        <dbReference type="EMBL" id="MEC0487007.1"/>
    </source>
</evidence>
<dbReference type="Proteomes" id="UP000036168">
    <property type="component" value="Unassembled WGS sequence"/>
</dbReference>
<feature type="compositionally biased region" description="Basic and acidic residues" evidence="6">
    <location>
        <begin position="290"/>
        <end position="302"/>
    </location>
</feature>
<dbReference type="OrthoDB" id="9800626at2"/>
<organism evidence="9 11">
    <name type="scientific">Bacillus glycinifermentans</name>
    <dbReference type="NCBI Taxonomy" id="1664069"/>
    <lineage>
        <taxon>Bacteria</taxon>
        <taxon>Bacillati</taxon>
        <taxon>Bacillota</taxon>
        <taxon>Bacilli</taxon>
        <taxon>Bacillales</taxon>
        <taxon>Bacillaceae</taxon>
        <taxon>Bacillus</taxon>
    </lineage>
</organism>
<dbReference type="InterPro" id="IPR024449">
    <property type="entry name" value="Anti-sigma_RsgI_N"/>
</dbReference>
<dbReference type="EMBL" id="JARRTL010000026">
    <property type="protein sequence ID" value="MEC0487007.1"/>
    <property type="molecule type" value="Genomic_DNA"/>
</dbReference>
<evidence type="ECO:0000313" key="12">
    <source>
        <dbReference type="Proteomes" id="UP001341297"/>
    </source>
</evidence>
<evidence type="ECO:0000313" key="11">
    <source>
        <dbReference type="Proteomes" id="UP000036168"/>
    </source>
</evidence>
<feature type="compositionally biased region" description="Basic and acidic residues" evidence="6">
    <location>
        <begin position="240"/>
        <end position="260"/>
    </location>
</feature>
<keyword evidence="12" id="KW-1185">Reference proteome</keyword>
<evidence type="ECO:0000256" key="3">
    <source>
        <dbReference type="ARBA" id="ARBA00022692"/>
    </source>
</evidence>
<dbReference type="InterPro" id="IPR055431">
    <property type="entry name" value="RsgI_M"/>
</dbReference>
<reference evidence="10 12" key="3">
    <citation type="submission" date="2023-03" db="EMBL/GenBank/DDBJ databases">
        <title>Agriculturally important microbes genome sequencing.</title>
        <authorList>
            <person name="Dunlap C."/>
        </authorList>
    </citation>
    <scope>NUCLEOTIDE SEQUENCE [LARGE SCALE GENOMIC DNA]</scope>
    <source>
        <strain evidence="10 12">CBP-3203</strain>
    </source>
</reference>
<keyword evidence="4 7" id="KW-1133">Transmembrane helix</keyword>
<protein>
    <submittedName>
        <fullName evidence="9 10">Anti-sigma factor</fullName>
    </submittedName>
</protein>
<evidence type="ECO:0000256" key="5">
    <source>
        <dbReference type="ARBA" id="ARBA00023136"/>
    </source>
</evidence>
<reference evidence="9" key="2">
    <citation type="submission" date="2015-10" db="EMBL/GenBank/DDBJ databases">
        <authorList>
            <person name="Gilbert D.G."/>
        </authorList>
    </citation>
    <scope>NUCLEOTIDE SEQUENCE</scope>
    <source>
        <strain evidence="9">GO-13</strain>
    </source>
</reference>
<reference evidence="9 11" key="1">
    <citation type="journal article" date="2015" name="Int. J. Syst. Evol. Microbiol.">
        <title>Bacillus glycinifermentans sp. nov., isolated from fermented soybean paste.</title>
        <authorList>
            <person name="Kim S.J."/>
            <person name="Dunlap C.A."/>
            <person name="Kwon S.W."/>
            <person name="Rooney A.P."/>
        </authorList>
    </citation>
    <scope>NUCLEOTIDE SEQUENCE [LARGE SCALE GENOMIC DNA]</scope>
    <source>
        <strain evidence="9 11">GO-13</strain>
    </source>
</reference>
<keyword evidence="5 7" id="KW-0472">Membrane</keyword>
<feature type="compositionally biased region" description="Acidic residues" evidence="6">
    <location>
        <begin position="261"/>
        <end position="278"/>
    </location>
</feature>
<evidence type="ECO:0000256" key="2">
    <source>
        <dbReference type="ARBA" id="ARBA00022475"/>
    </source>
</evidence>
<dbReference type="AlphaFoldDB" id="A0A0T6BLA7"/>
<feature type="compositionally biased region" description="Basic and acidic residues" evidence="6">
    <location>
        <begin position="342"/>
        <end position="353"/>
    </location>
</feature>
<feature type="compositionally biased region" description="Basic and acidic residues" evidence="6">
    <location>
        <begin position="224"/>
        <end position="233"/>
    </location>
</feature>
<dbReference type="Pfam" id="PF12791">
    <property type="entry name" value="RsgI_N"/>
    <property type="match status" value="1"/>
</dbReference>
<dbReference type="STRING" id="1664069.BGLY_1434"/>
<dbReference type="Proteomes" id="UP001341297">
    <property type="component" value="Unassembled WGS sequence"/>
</dbReference>
<evidence type="ECO:0000313" key="9">
    <source>
        <dbReference type="EMBL" id="KRT91424.1"/>
    </source>
</evidence>
<comment type="caution">
    <text evidence="9">The sequence shown here is derived from an EMBL/GenBank/DDBJ whole genome shotgun (WGS) entry which is preliminary data.</text>
</comment>
<keyword evidence="3 7" id="KW-0812">Transmembrane</keyword>
<feature type="domain" description="RsgI N-terminal anti-sigma" evidence="8">
    <location>
        <begin position="2"/>
        <end position="50"/>
    </location>
</feature>
<feature type="compositionally biased region" description="Polar residues" evidence="6">
    <location>
        <begin position="318"/>
        <end position="340"/>
    </location>
</feature>
<feature type="region of interest" description="Disordered" evidence="6">
    <location>
        <begin position="206"/>
        <end position="363"/>
    </location>
</feature>
<evidence type="ECO:0000259" key="8">
    <source>
        <dbReference type="PROSITE" id="PS51849"/>
    </source>
</evidence>